<evidence type="ECO:0000259" key="13">
    <source>
        <dbReference type="PROSITE" id="PS50157"/>
    </source>
</evidence>
<feature type="region of interest" description="Disordered" evidence="12">
    <location>
        <begin position="329"/>
        <end position="360"/>
    </location>
</feature>
<feature type="domain" description="C2H2-type" evidence="13">
    <location>
        <begin position="626"/>
        <end position="653"/>
    </location>
</feature>
<comment type="caution">
    <text evidence="15">The sequence shown here is derived from an EMBL/GenBank/DDBJ whole genome shotgun (WGS) entry which is preliminary data.</text>
</comment>
<feature type="region of interest" description="Disordered" evidence="12">
    <location>
        <begin position="946"/>
        <end position="992"/>
    </location>
</feature>
<dbReference type="InterPro" id="IPR013087">
    <property type="entry name" value="Znf_C2H2_type"/>
</dbReference>
<dbReference type="InterPro" id="IPR013766">
    <property type="entry name" value="Thioredoxin_domain"/>
</dbReference>
<dbReference type="InterPro" id="IPR036249">
    <property type="entry name" value="Thioredoxin-like_sf"/>
</dbReference>
<evidence type="ECO:0000256" key="6">
    <source>
        <dbReference type="ARBA" id="ARBA00022833"/>
    </source>
</evidence>
<evidence type="ECO:0000313" key="16">
    <source>
        <dbReference type="Proteomes" id="UP000310200"/>
    </source>
</evidence>
<evidence type="ECO:0000256" key="2">
    <source>
        <dbReference type="ARBA" id="ARBA00006991"/>
    </source>
</evidence>
<evidence type="ECO:0000256" key="7">
    <source>
        <dbReference type="ARBA" id="ARBA00023015"/>
    </source>
</evidence>
<evidence type="ECO:0008006" key="17">
    <source>
        <dbReference type="Google" id="ProtNLM"/>
    </source>
</evidence>
<dbReference type="GO" id="GO:0001228">
    <property type="term" value="F:DNA-binding transcription activator activity, RNA polymerase II-specific"/>
    <property type="evidence" value="ECO:0007669"/>
    <property type="project" value="TreeGrafter"/>
</dbReference>
<dbReference type="PROSITE" id="PS51352">
    <property type="entry name" value="THIOREDOXIN_2"/>
    <property type="match status" value="1"/>
</dbReference>
<feature type="domain" description="Thioredoxin" evidence="14">
    <location>
        <begin position="78"/>
        <end position="196"/>
    </location>
</feature>
<sequence length="992" mass="110075">MNNEEVVEVFTIQTASEDAINEEESKQVHTDETNESANVNADVPVNVTVSTNTTKVNCSSEKIYGPVEIVNATRLMELLILEPGPSNRSRNDKDGKQLPGTCVLVLFYARWCVFSSQAAPHFNAIPRSFPHVKAVAIDAIKHQSVRKYIAFSFNAQYGIVGVPTLMLVHNGKPVAKFNDTTYTLESFAKFVSHLTNLQPNGSLYVTSADFTGPVSSTPSNETDYCLSLKYHLLSLTDNLYCPGCSQRSDSVTALIQHLDMCEHDLRYKMKPEILADKLRKGGKEPEIKMDLLMDVKAQQINRGFLATMGSNGVIIMGDPQTIQLDENEKMDTDGTQPDENSLDFKMSEGLAGDGGGAQRRLQSSQGLMTIPISNADRKTASMEKNVIAVLPDSSELLDGEAAALIDVDRLNETGEIDEAGFLRVKRELCELESDAVYSCTSCEMSFNSVLEHIKQFHDGQEVLLEMAEQLNDLATTSPVSVLSEGSENVANARQRQTMNTLRTEECVDSEGRLYTRKVVQIEKFWDRTPIQVTTSQSAKAPMIEKFFSNVEGVKVREKRLATASMRMYKCNQCLQQFSKLGNFRVHACLRGNNRCEQCDQSFATPRALQLHAKVHDGEADPNRKTFLCTTCGTEFCSHKSLRLHSRMHAPVRARHVDAPEGTPNATFTCPECGKTLSESYKDAHMTLHTGDSVTCTVCNRKFDSADSLTMHAAVHVELAPPQSPIMQTLISTSSEATTTPATITPASTVTSTTTVTTATTTVTTMDPGDSQKPYQCQHCGRRFTRPHEKVKHERIHTGEKPHACEVCGKTFRVSYCLTLHMRTHTGVRPYGCQHCGKRFKASSVYNHHLLTHGDERAYTCPYCPKTFKTRVQLAGHKNSHTKPFRCTECSRPFASLYAVRAHIQTHKKDNNLKFSCYVCGASYGRAFALKDHLKQHGQDVLALPEPAREEEVHENFLLGEEEAEEDEFVAPPPPPPPPPSPPPRFSGVDDTN</sequence>
<dbReference type="Gene3D" id="3.30.160.60">
    <property type="entry name" value="Classic Zinc Finger"/>
    <property type="match status" value="7"/>
</dbReference>
<accession>A0A4S2KKY0</accession>
<comment type="subcellular location">
    <subcellularLocation>
        <location evidence="1">Nucleus</location>
    </subcellularLocation>
</comment>
<evidence type="ECO:0000256" key="9">
    <source>
        <dbReference type="ARBA" id="ARBA00023163"/>
    </source>
</evidence>
<feature type="domain" description="C2H2-type" evidence="13">
    <location>
        <begin position="830"/>
        <end position="857"/>
    </location>
</feature>
<dbReference type="EMBL" id="QBLH01001993">
    <property type="protein sequence ID" value="TGZ50301.1"/>
    <property type="molecule type" value="Genomic_DNA"/>
</dbReference>
<keyword evidence="4" id="KW-0677">Repeat</keyword>
<proteinExistence type="inferred from homology"/>
<dbReference type="InterPro" id="IPR036236">
    <property type="entry name" value="Znf_C2H2_sf"/>
</dbReference>
<dbReference type="GO" id="GO:0005634">
    <property type="term" value="C:nucleus"/>
    <property type="evidence" value="ECO:0007669"/>
    <property type="project" value="UniProtKB-SubCell"/>
</dbReference>
<evidence type="ECO:0000259" key="14">
    <source>
        <dbReference type="PROSITE" id="PS51352"/>
    </source>
</evidence>
<dbReference type="PROSITE" id="PS50157">
    <property type="entry name" value="ZINC_FINGER_C2H2_2"/>
    <property type="match status" value="9"/>
</dbReference>
<keyword evidence="10" id="KW-0539">Nucleus</keyword>
<keyword evidence="5 11" id="KW-0863">Zinc-finger</keyword>
<evidence type="ECO:0000313" key="15">
    <source>
        <dbReference type="EMBL" id="TGZ50301.1"/>
    </source>
</evidence>
<dbReference type="SMART" id="SM00355">
    <property type="entry name" value="ZnF_C2H2"/>
    <property type="match status" value="13"/>
</dbReference>
<keyword evidence="16" id="KW-1185">Reference proteome</keyword>
<evidence type="ECO:0000256" key="3">
    <source>
        <dbReference type="ARBA" id="ARBA00022723"/>
    </source>
</evidence>
<gene>
    <name evidence="15" type="ORF">DBV15_06586</name>
</gene>
<dbReference type="SUPFAM" id="SSF52833">
    <property type="entry name" value="Thioredoxin-like"/>
    <property type="match status" value="1"/>
</dbReference>
<keyword evidence="6" id="KW-0862">Zinc</keyword>
<dbReference type="SUPFAM" id="SSF57667">
    <property type="entry name" value="beta-beta-alpha zinc fingers"/>
    <property type="match status" value="5"/>
</dbReference>
<protein>
    <recommendedName>
        <fullName evidence="17">Zinc finger protein</fullName>
    </recommendedName>
</protein>
<dbReference type="GO" id="GO:0000978">
    <property type="term" value="F:RNA polymerase II cis-regulatory region sequence-specific DNA binding"/>
    <property type="evidence" value="ECO:0007669"/>
    <property type="project" value="TreeGrafter"/>
</dbReference>
<evidence type="ECO:0000256" key="12">
    <source>
        <dbReference type="SAM" id="MobiDB-lite"/>
    </source>
</evidence>
<dbReference type="FunFam" id="3.30.160.60:FF:000100">
    <property type="entry name" value="Zinc finger 45-like"/>
    <property type="match status" value="1"/>
</dbReference>
<dbReference type="AlphaFoldDB" id="A0A4S2KKY0"/>
<keyword evidence="9" id="KW-0804">Transcription</keyword>
<dbReference type="Pfam" id="PF00085">
    <property type="entry name" value="Thioredoxin"/>
    <property type="match status" value="1"/>
</dbReference>
<feature type="domain" description="C2H2-type" evidence="13">
    <location>
        <begin position="802"/>
        <end position="829"/>
    </location>
</feature>
<evidence type="ECO:0000256" key="4">
    <source>
        <dbReference type="ARBA" id="ARBA00022737"/>
    </source>
</evidence>
<evidence type="ECO:0000256" key="10">
    <source>
        <dbReference type="ARBA" id="ARBA00023242"/>
    </source>
</evidence>
<dbReference type="PROSITE" id="PS00028">
    <property type="entry name" value="ZINC_FINGER_C2H2_1"/>
    <property type="match status" value="9"/>
</dbReference>
<dbReference type="FunFam" id="3.30.160.60:FF:000446">
    <property type="entry name" value="Zinc finger protein"/>
    <property type="match status" value="1"/>
</dbReference>
<feature type="compositionally biased region" description="Acidic residues" evidence="12">
    <location>
        <begin position="959"/>
        <end position="968"/>
    </location>
</feature>
<dbReference type="FunFam" id="3.30.160.60:FF:000110">
    <property type="entry name" value="Zinc finger protein-like"/>
    <property type="match status" value="1"/>
</dbReference>
<dbReference type="Proteomes" id="UP000310200">
    <property type="component" value="Unassembled WGS sequence"/>
</dbReference>
<keyword evidence="7" id="KW-0805">Transcription regulation</keyword>
<dbReference type="PANTHER" id="PTHR24393:SF15">
    <property type="entry name" value="IP01243P-RELATED"/>
    <property type="match status" value="1"/>
</dbReference>
<evidence type="ECO:0000256" key="5">
    <source>
        <dbReference type="ARBA" id="ARBA00022771"/>
    </source>
</evidence>
<feature type="domain" description="C2H2-type" evidence="13">
    <location>
        <begin position="774"/>
        <end position="801"/>
    </location>
</feature>
<evidence type="ECO:0000256" key="1">
    <source>
        <dbReference type="ARBA" id="ARBA00004123"/>
    </source>
</evidence>
<name>A0A4S2KKY0_9HYME</name>
<feature type="compositionally biased region" description="Pro residues" evidence="12">
    <location>
        <begin position="970"/>
        <end position="984"/>
    </location>
</feature>
<evidence type="ECO:0000256" key="11">
    <source>
        <dbReference type="PROSITE-ProRule" id="PRU00042"/>
    </source>
</evidence>
<keyword evidence="8" id="KW-0238">DNA-binding</keyword>
<feature type="domain" description="C2H2-type" evidence="13">
    <location>
        <begin position="884"/>
        <end position="911"/>
    </location>
</feature>
<dbReference type="Pfam" id="PF00096">
    <property type="entry name" value="zf-C2H2"/>
    <property type="match status" value="4"/>
</dbReference>
<organism evidence="15 16">
    <name type="scientific">Temnothorax longispinosus</name>
    <dbReference type="NCBI Taxonomy" id="300112"/>
    <lineage>
        <taxon>Eukaryota</taxon>
        <taxon>Metazoa</taxon>
        <taxon>Ecdysozoa</taxon>
        <taxon>Arthropoda</taxon>
        <taxon>Hexapoda</taxon>
        <taxon>Insecta</taxon>
        <taxon>Pterygota</taxon>
        <taxon>Neoptera</taxon>
        <taxon>Endopterygota</taxon>
        <taxon>Hymenoptera</taxon>
        <taxon>Apocrita</taxon>
        <taxon>Aculeata</taxon>
        <taxon>Formicoidea</taxon>
        <taxon>Formicidae</taxon>
        <taxon>Myrmicinae</taxon>
        <taxon>Temnothorax</taxon>
    </lineage>
</organism>
<evidence type="ECO:0000256" key="8">
    <source>
        <dbReference type="ARBA" id="ARBA00023125"/>
    </source>
</evidence>
<feature type="domain" description="C2H2-type" evidence="13">
    <location>
        <begin position="593"/>
        <end position="620"/>
    </location>
</feature>
<feature type="domain" description="C2H2-type" evidence="13">
    <location>
        <begin position="693"/>
        <end position="720"/>
    </location>
</feature>
<reference evidence="15 16" key="1">
    <citation type="journal article" date="2019" name="Philos. Trans. R. Soc. Lond., B, Biol. Sci.">
        <title>Ant behaviour and brain gene expression of defending hosts depend on the ecological success of the intruding social parasite.</title>
        <authorList>
            <person name="Kaur R."/>
            <person name="Stoldt M."/>
            <person name="Jongepier E."/>
            <person name="Feldmeyer B."/>
            <person name="Menzel F."/>
            <person name="Bornberg-Bauer E."/>
            <person name="Foitzik S."/>
        </authorList>
    </citation>
    <scope>NUCLEOTIDE SEQUENCE [LARGE SCALE GENOMIC DNA]</scope>
    <source>
        <tissue evidence="15">Whole body</tissue>
    </source>
</reference>
<comment type="similarity">
    <text evidence="2">Belongs to the krueppel C2H2-type zinc-finger protein family.</text>
</comment>
<dbReference type="Pfam" id="PF13912">
    <property type="entry name" value="zf-C2H2_6"/>
    <property type="match status" value="1"/>
</dbReference>
<dbReference type="GO" id="GO:0008270">
    <property type="term" value="F:zinc ion binding"/>
    <property type="evidence" value="ECO:0007669"/>
    <property type="project" value="UniProtKB-KW"/>
</dbReference>
<feature type="domain" description="C2H2-type" evidence="13">
    <location>
        <begin position="914"/>
        <end position="936"/>
    </location>
</feature>
<keyword evidence="3" id="KW-0479">Metal-binding</keyword>
<dbReference type="STRING" id="300112.A0A4S2KKY0"/>
<feature type="domain" description="C2H2-type" evidence="13">
    <location>
        <begin position="858"/>
        <end position="881"/>
    </location>
</feature>
<dbReference type="PANTHER" id="PTHR24393">
    <property type="entry name" value="ZINC FINGER PROTEIN"/>
    <property type="match status" value="1"/>
</dbReference>
<dbReference type="Gene3D" id="3.40.30.10">
    <property type="entry name" value="Glutaredoxin"/>
    <property type="match status" value="1"/>
</dbReference>